<dbReference type="RefSeq" id="WP_124343351.1">
    <property type="nucleotide sequence ID" value="NZ_BHYL01000201.1"/>
</dbReference>
<reference evidence="2 3" key="1">
    <citation type="submission" date="2018-11" db="EMBL/GenBank/DDBJ databases">
        <title>Draft genome sequence of Cellulomonas takizawaensis strain TKZ-21.</title>
        <authorList>
            <person name="Yamamura H."/>
            <person name="Hayashi T."/>
            <person name="Hamada M."/>
            <person name="Serisawa Y."/>
            <person name="Matsuyama K."/>
            <person name="Nakagawa Y."/>
            <person name="Otoguro M."/>
            <person name="Yanagida F."/>
            <person name="Hayakawa M."/>
        </authorList>
    </citation>
    <scope>NUCLEOTIDE SEQUENCE [LARGE SCALE GENOMIC DNA]</scope>
    <source>
        <strain evidence="2 3">TKZ-21</strain>
    </source>
</reference>
<dbReference type="PANTHER" id="PTHR34203">
    <property type="entry name" value="METHYLTRANSFERASE, FKBM FAMILY PROTEIN"/>
    <property type="match status" value="1"/>
</dbReference>
<dbReference type="NCBIfam" id="TIGR01444">
    <property type="entry name" value="fkbM_fam"/>
    <property type="match status" value="1"/>
</dbReference>
<dbReference type="InterPro" id="IPR052514">
    <property type="entry name" value="SAM-dependent_MTase"/>
</dbReference>
<organism evidence="2 3">
    <name type="scientific">Cellulomonas algicola</name>
    <dbReference type="NCBI Taxonomy" id="2071633"/>
    <lineage>
        <taxon>Bacteria</taxon>
        <taxon>Bacillati</taxon>
        <taxon>Actinomycetota</taxon>
        <taxon>Actinomycetes</taxon>
        <taxon>Micrococcales</taxon>
        <taxon>Cellulomonadaceae</taxon>
        <taxon>Cellulomonas</taxon>
    </lineage>
</organism>
<dbReference type="OrthoDB" id="3338469at2"/>
<protein>
    <recommendedName>
        <fullName evidence="1">Methyltransferase FkbM domain-containing protein</fullName>
    </recommendedName>
</protein>
<sequence length="326" mass="35330">MTGTLRTARRRLGAAAAHPRVAGALERLGAHTLADRADRRRSAGEIVAVTVPAAATAWRARRIKALRRNGTDQWVEAFRQGGWWGYERPLPDVLLAAVRERRGAVVDVGANTGVYSLVAASVPGTTVHAFEPYAPVAAMLRENLTLNSTGRRVHVVEAAVSDVEGQLDLYVPPDVGLVETSSSTDPGFKGGELRRVQVRAVTLDGWWASAGRPRVGVVKVDVEGAEERTLRGARTVLRECRPWVVLEVLGGARFGELETERAAAGYVDVRLSPWEAVVGDRIRFHELAWNHAWVPAERVEDAVRVLSGTGLVVTRLDRPPTGEAGT</sequence>
<evidence type="ECO:0000313" key="2">
    <source>
        <dbReference type="EMBL" id="GCD20842.1"/>
    </source>
</evidence>
<feature type="domain" description="Methyltransferase FkbM" evidence="1">
    <location>
        <begin position="107"/>
        <end position="259"/>
    </location>
</feature>
<dbReference type="InterPro" id="IPR029063">
    <property type="entry name" value="SAM-dependent_MTases_sf"/>
</dbReference>
<evidence type="ECO:0000313" key="3">
    <source>
        <dbReference type="Proteomes" id="UP000288246"/>
    </source>
</evidence>
<dbReference type="PANTHER" id="PTHR34203:SF15">
    <property type="entry name" value="SLL1173 PROTEIN"/>
    <property type="match status" value="1"/>
</dbReference>
<accession>A0A401V1R4</accession>
<dbReference type="Proteomes" id="UP000288246">
    <property type="component" value="Unassembled WGS sequence"/>
</dbReference>
<keyword evidence="3" id="KW-1185">Reference proteome</keyword>
<proteinExistence type="predicted"/>
<gene>
    <name evidence="2" type="ORF">CTKZ_24040</name>
</gene>
<comment type="caution">
    <text evidence="2">The sequence shown here is derived from an EMBL/GenBank/DDBJ whole genome shotgun (WGS) entry which is preliminary data.</text>
</comment>
<dbReference type="SUPFAM" id="SSF53335">
    <property type="entry name" value="S-adenosyl-L-methionine-dependent methyltransferases"/>
    <property type="match status" value="1"/>
</dbReference>
<dbReference type="EMBL" id="BHYL01000201">
    <property type="protein sequence ID" value="GCD20842.1"/>
    <property type="molecule type" value="Genomic_DNA"/>
</dbReference>
<dbReference type="Gene3D" id="3.40.50.150">
    <property type="entry name" value="Vaccinia Virus protein VP39"/>
    <property type="match status" value="1"/>
</dbReference>
<dbReference type="AlphaFoldDB" id="A0A401V1R4"/>
<dbReference type="Pfam" id="PF05050">
    <property type="entry name" value="Methyltransf_21"/>
    <property type="match status" value="1"/>
</dbReference>
<name>A0A401V1R4_9CELL</name>
<evidence type="ECO:0000259" key="1">
    <source>
        <dbReference type="Pfam" id="PF05050"/>
    </source>
</evidence>
<dbReference type="InterPro" id="IPR006342">
    <property type="entry name" value="FkbM_mtfrase"/>
</dbReference>